<sequence length="176" mass="19006">MKLPYAWTKVLSFAAAALVSTLAVSAAQPSDASVKELLELSGSAHQIEAAKAQFSGMEANAIQQALKGHEITPDIQKILEDSAAKASSIINSTLDWAKVEPLFVKAYQATLTQDEVNGIVAFYKTPAGKAMVQKLPVLMQQTMMEMRPQLGAMMGQLKQVQQQTALKLQAEFVKQG</sequence>
<accession>A0A1J5SQ22</accession>
<evidence type="ECO:0000313" key="2">
    <source>
        <dbReference type="EMBL" id="OIR03732.1"/>
    </source>
</evidence>
<proteinExistence type="predicted"/>
<comment type="caution">
    <text evidence="2">The sequence shown here is derived from an EMBL/GenBank/DDBJ whole genome shotgun (WGS) entry which is preliminary data.</text>
</comment>
<dbReference type="InterPro" id="IPR018637">
    <property type="entry name" value="DUF2059"/>
</dbReference>
<organism evidence="2">
    <name type="scientific">mine drainage metagenome</name>
    <dbReference type="NCBI Taxonomy" id="410659"/>
    <lineage>
        <taxon>unclassified sequences</taxon>
        <taxon>metagenomes</taxon>
        <taxon>ecological metagenomes</taxon>
    </lineage>
</organism>
<dbReference type="EMBL" id="MLJW01000063">
    <property type="protein sequence ID" value="OIR03732.1"/>
    <property type="molecule type" value="Genomic_DNA"/>
</dbReference>
<protein>
    <recommendedName>
        <fullName evidence="1">DUF2059 domain-containing protein</fullName>
    </recommendedName>
</protein>
<dbReference type="AlphaFoldDB" id="A0A1J5SQ22"/>
<gene>
    <name evidence="2" type="ORF">GALL_141490</name>
</gene>
<name>A0A1J5SQ22_9ZZZZ</name>
<evidence type="ECO:0000259" key="1">
    <source>
        <dbReference type="Pfam" id="PF09832"/>
    </source>
</evidence>
<dbReference type="Pfam" id="PF09832">
    <property type="entry name" value="DUF2059"/>
    <property type="match status" value="1"/>
</dbReference>
<reference evidence="2" key="1">
    <citation type="submission" date="2016-10" db="EMBL/GenBank/DDBJ databases">
        <title>Sequence of Gallionella enrichment culture.</title>
        <authorList>
            <person name="Poehlein A."/>
            <person name="Muehling M."/>
            <person name="Daniel R."/>
        </authorList>
    </citation>
    <scope>NUCLEOTIDE SEQUENCE</scope>
</reference>
<feature type="domain" description="DUF2059" evidence="1">
    <location>
        <begin position="98"/>
        <end position="150"/>
    </location>
</feature>